<feature type="domain" description="Transthyretin/hydroxyisourate hydrolase" evidence="11">
    <location>
        <begin position="1"/>
        <end position="121"/>
    </location>
</feature>
<comment type="catalytic activity">
    <reaction evidence="1 10">
        <text>5-hydroxyisourate + H2O = 5-hydroxy-2-oxo-4-ureido-2,5-dihydro-1H-imidazole-5-carboxylate + H(+)</text>
        <dbReference type="Rhea" id="RHEA:23736"/>
        <dbReference type="ChEBI" id="CHEBI:15377"/>
        <dbReference type="ChEBI" id="CHEBI:15378"/>
        <dbReference type="ChEBI" id="CHEBI:18072"/>
        <dbReference type="ChEBI" id="CHEBI:58639"/>
        <dbReference type="EC" id="3.5.2.17"/>
    </reaction>
</comment>
<dbReference type="PANTHER" id="PTHR10395:SF7">
    <property type="entry name" value="5-HYDROXYISOURATE HYDROLASE"/>
    <property type="match status" value="1"/>
</dbReference>
<dbReference type="SMART" id="SM00095">
    <property type="entry name" value="TR_THY"/>
    <property type="match status" value="1"/>
</dbReference>
<dbReference type="RefSeq" id="WP_102092157.1">
    <property type="nucleotide sequence ID" value="NZ_VZIZ01000015.1"/>
</dbReference>
<keyword evidence="8 10" id="KW-0378">Hydrolase</keyword>
<dbReference type="Pfam" id="PF00576">
    <property type="entry name" value="Transthyretin"/>
    <property type="match status" value="1"/>
</dbReference>
<dbReference type="PANTHER" id="PTHR10395">
    <property type="entry name" value="URICASE AND TRANSTHYRETIN-RELATED"/>
    <property type="match status" value="1"/>
</dbReference>
<evidence type="ECO:0000256" key="3">
    <source>
        <dbReference type="ARBA" id="ARBA00009850"/>
    </source>
</evidence>
<evidence type="ECO:0000256" key="9">
    <source>
        <dbReference type="PIRSR" id="PIRSR600895-51"/>
    </source>
</evidence>
<evidence type="ECO:0000256" key="8">
    <source>
        <dbReference type="ARBA" id="ARBA00022801"/>
    </source>
</evidence>
<evidence type="ECO:0000256" key="1">
    <source>
        <dbReference type="ARBA" id="ARBA00001043"/>
    </source>
</evidence>
<dbReference type="InterPro" id="IPR023416">
    <property type="entry name" value="Transthyretin/HIU_hydrolase_d"/>
</dbReference>
<proteinExistence type="inferred from homology"/>
<dbReference type="AlphaFoldDB" id="A0A6N7C2B3"/>
<dbReference type="EMBL" id="VZIZ01000015">
    <property type="protein sequence ID" value="KAF0568870.1"/>
    <property type="molecule type" value="Genomic_DNA"/>
</dbReference>
<evidence type="ECO:0000313" key="12">
    <source>
        <dbReference type="EMBL" id="KAF0568870.1"/>
    </source>
</evidence>
<name>A0A6N7C2B3_9GAMM</name>
<dbReference type="GO" id="GO:0006144">
    <property type="term" value="P:purine nucleobase metabolic process"/>
    <property type="evidence" value="ECO:0007669"/>
    <property type="project" value="UniProtKB-KW"/>
</dbReference>
<keyword evidence="13" id="KW-1185">Reference proteome</keyword>
<evidence type="ECO:0000256" key="10">
    <source>
        <dbReference type="RuleBase" id="RU361270"/>
    </source>
</evidence>
<evidence type="ECO:0000259" key="11">
    <source>
        <dbReference type="SMART" id="SM00095"/>
    </source>
</evidence>
<dbReference type="InterPro" id="IPR036817">
    <property type="entry name" value="Transthyretin/HIU_hydrolase_sf"/>
</dbReference>
<accession>A0A6N7C2B3</accession>
<dbReference type="Proteomes" id="UP000471465">
    <property type="component" value="Unassembled WGS sequence"/>
</dbReference>
<dbReference type="EC" id="3.5.2.17" evidence="5 10"/>
<dbReference type="CDD" id="cd05822">
    <property type="entry name" value="TLP_HIUase"/>
    <property type="match status" value="1"/>
</dbReference>
<dbReference type="Gene3D" id="2.60.40.180">
    <property type="entry name" value="Transthyretin/hydroxyisourate hydrolase domain"/>
    <property type="match status" value="1"/>
</dbReference>
<gene>
    <name evidence="12" type="ORF">FQV37_626</name>
</gene>
<evidence type="ECO:0000313" key="13">
    <source>
        <dbReference type="Proteomes" id="UP000471465"/>
    </source>
</evidence>
<evidence type="ECO:0000256" key="4">
    <source>
        <dbReference type="ARBA" id="ARBA00011881"/>
    </source>
</evidence>
<protein>
    <recommendedName>
        <fullName evidence="6 10">5-hydroxyisourate hydrolase</fullName>
        <shortName evidence="10">HIU hydrolase</shortName>
        <shortName evidence="10">HIUHase</shortName>
        <ecNumber evidence="5 10">3.5.2.17</ecNumber>
    </recommendedName>
</protein>
<evidence type="ECO:0000256" key="7">
    <source>
        <dbReference type="ARBA" id="ARBA00022631"/>
    </source>
</evidence>
<dbReference type="SUPFAM" id="SSF49472">
    <property type="entry name" value="Transthyretin (synonym: prealbumin)"/>
    <property type="match status" value="1"/>
</dbReference>
<evidence type="ECO:0000256" key="6">
    <source>
        <dbReference type="ARBA" id="ARBA00017539"/>
    </source>
</evidence>
<comment type="subunit">
    <text evidence="4 10">Homotetramer.</text>
</comment>
<feature type="binding site" evidence="9">
    <location>
        <position position="47"/>
    </location>
    <ligand>
        <name>substrate</name>
    </ligand>
</feature>
<dbReference type="PROSITE" id="PS00768">
    <property type="entry name" value="TRANSTHYRETIN_1"/>
    <property type="match status" value="1"/>
</dbReference>
<dbReference type="InterPro" id="IPR000895">
    <property type="entry name" value="Transthyretin/HIU_hydrolase"/>
</dbReference>
<evidence type="ECO:0000256" key="2">
    <source>
        <dbReference type="ARBA" id="ARBA00002704"/>
    </source>
</evidence>
<reference evidence="12 13" key="1">
    <citation type="submission" date="2019-09" db="EMBL/GenBank/DDBJ databases">
        <title>Draft genome sequence of Psychrobacter nivimaris LAMA 639, in search for biotechnological relevant genes.</title>
        <authorList>
            <person name="Lima A.O.S."/>
            <person name="Staloch B.E.K."/>
            <person name="Freitas R.C."/>
            <person name="Niero H."/>
            <person name="Silva M.A.C."/>
        </authorList>
    </citation>
    <scope>NUCLEOTIDE SEQUENCE [LARGE SCALE GENOMIC DNA]</scope>
    <source>
        <strain evidence="12 13">LAMA 639</strain>
    </source>
</reference>
<keyword evidence="7 10" id="KW-0659">Purine metabolism</keyword>
<dbReference type="PRINTS" id="PR00189">
    <property type="entry name" value="TRNSTHYRETIN"/>
</dbReference>
<dbReference type="InterPro" id="IPR014306">
    <property type="entry name" value="Hydroxyisourate_hydrolase"/>
</dbReference>
<sequence>MSATLSSHILDTHLGKPAADVAVTLHRIRDNGAATLLAHGTTNSDGRVTPDAWQFDTAIDSTEHQLNIGRYTVTFDTQSYFNAQQLTAFYPQVVIDFVINDASHYHVPLLLSAHGYSTYRGS</sequence>
<feature type="binding site" evidence="9">
    <location>
        <position position="8"/>
    </location>
    <ligand>
        <name>substrate</name>
    </ligand>
</feature>
<comment type="similarity">
    <text evidence="3 10">Belongs to the transthyretin family. 5-hydroxyisourate hydrolase subfamily.</text>
</comment>
<evidence type="ECO:0000256" key="5">
    <source>
        <dbReference type="ARBA" id="ARBA00012609"/>
    </source>
</evidence>
<organism evidence="12 13">
    <name type="scientific">Psychrobacter nivimaris</name>
    <dbReference type="NCBI Taxonomy" id="281738"/>
    <lineage>
        <taxon>Bacteria</taxon>
        <taxon>Pseudomonadati</taxon>
        <taxon>Pseudomonadota</taxon>
        <taxon>Gammaproteobacteria</taxon>
        <taxon>Moraxellales</taxon>
        <taxon>Moraxellaceae</taxon>
        <taxon>Psychrobacter</taxon>
    </lineage>
</organism>
<feature type="binding site" evidence="9">
    <location>
        <position position="119"/>
    </location>
    <ligand>
        <name>substrate</name>
    </ligand>
</feature>
<comment type="function">
    <text evidence="2">Catalyzes the hydrolysis of 5-hydroxyisourate (HIU) to 2-oxo-4-hydroxy-4-carboxy-5-ureidoimidazoline (OHCU).</text>
</comment>
<dbReference type="InterPro" id="IPR023418">
    <property type="entry name" value="Thyroxine_BS"/>
</dbReference>
<dbReference type="NCBIfam" id="TIGR02962">
    <property type="entry name" value="hdxy_isourate"/>
    <property type="match status" value="1"/>
</dbReference>
<dbReference type="GO" id="GO:0033971">
    <property type="term" value="F:hydroxyisourate hydrolase activity"/>
    <property type="evidence" value="ECO:0007669"/>
    <property type="project" value="UniProtKB-EC"/>
</dbReference>
<comment type="caution">
    <text evidence="12">The sequence shown here is derived from an EMBL/GenBank/DDBJ whole genome shotgun (WGS) entry which is preliminary data.</text>
</comment>